<dbReference type="Proteomes" id="UP000708148">
    <property type="component" value="Unassembled WGS sequence"/>
</dbReference>
<keyword evidence="6" id="KW-0811">Translocation</keyword>
<dbReference type="InterPro" id="IPR020937">
    <property type="entry name" value="SecA_CS"/>
</dbReference>
<reference evidence="9" key="1">
    <citation type="submission" date="2020-12" db="EMBL/GenBank/DDBJ databases">
        <authorList>
            <person name="Iha C."/>
        </authorList>
    </citation>
    <scope>NUCLEOTIDE SEQUENCE</scope>
</reference>
<evidence type="ECO:0000256" key="1">
    <source>
        <dbReference type="ARBA" id="ARBA00022448"/>
    </source>
</evidence>
<dbReference type="EMBL" id="CAJHUC010002863">
    <property type="protein sequence ID" value="CAD7704467.1"/>
    <property type="molecule type" value="Genomic_DNA"/>
</dbReference>
<organism evidence="9 10">
    <name type="scientific">Ostreobium quekettii</name>
    <dbReference type="NCBI Taxonomy" id="121088"/>
    <lineage>
        <taxon>Eukaryota</taxon>
        <taxon>Viridiplantae</taxon>
        <taxon>Chlorophyta</taxon>
        <taxon>core chlorophytes</taxon>
        <taxon>Ulvophyceae</taxon>
        <taxon>TCBD clade</taxon>
        <taxon>Bryopsidales</taxon>
        <taxon>Ostreobineae</taxon>
        <taxon>Ostreobiaceae</taxon>
        <taxon>Ostreobium</taxon>
    </lineage>
</organism>
<accession>A0A8S1JBY9</accession>
<dbReference type="GO" id="GO:0006886">
    <property type="term" value="P:intracellular protein transport"/>
    <property type="evidence" value="ECO:0007669"/>
    <property type="project" value="InterPro"/>
</dbReference>
<dbReference type="SUPFAM" id="SSF52540">
    <property type="entry name" value="P-loop containing nucleoside triphosphate hydrolases"/>
    <property type="match status" value="1"/>
</dbReference>
<keyword evidence="7" id="KW-0472">Membrane</keyword>
<dbReference type="InterPro" id="IPR000185">
    <property type="entry name" value="SecA"/>
</dbReference>
<keyword evidence="5" id="KW-1278">Translocase</keyword>
<protein>
    <recommendedName>
        <fullName evidence="8">SecA family profile domain-containing protein</fullName>
    </recommendedName>
</protein>
<gene>
    <name evidence="9" type="ORF">OSTQU699_LOCUS9822</name>
</gene>
<dbReference type="PROSITE" id="PS01312">
    <property type="entry name" value="SECA"/>
    <property type="match status" value="1"/>
</dbReference>
<dbReference type="Gene3D" id="3.40.50.300">
    <property type="entry name" value="P-loop containing nucleotide triphosphate hydrolases"/>
    <property type="match status" value="1"/>
</dbReference>
<keyword evidence="4" id="KW-0653">Protein transport</keyword>
<evidence type="ECO:0000313" key="10">
    <source>
        <dbReference type="Proteomes" id="UP000708148"/>
    </source>
</evidence>
<dbReference type="GO" id="GO:0016020">
    <property type="term" value="C:membrane"/>
    <property type="evidence" value="ECO:0007669"/>
    <property type="project" value="InterPro"/>
</dbReference>
<evidence type="ECO:0000256" key="3">
    <source>
        <dbReference type="ARBA" id="ARBA00022840"/>
    </source>
</evidence>
<evidence type="ECO:0000259" key="8">
    <source>
        <dbReference type="PROSITE" id="PS51196"/>
    </source>
</evidence>
<evidence type="ECO:0000256" key="7">
    <source>
        <dbReference type="ARBA" id="ARBA00023136"/>
    </source>
</evidence>
<proteinExistence type="predicted"/>
<evidence type="ECO:0000256" key="6">
    <source>
        <dbReference type="ARBA" id="ARBA00023010"/>
    </source>
</evidence>
<dbReference type="InterPro" id="IPR044722">
    <property type="entry name" value="SecA_SF2_C"/>
</dbReference>
<dbReference type="PANTHER" id="PTHR30612">
    <property type="entry name" value="SECA INNER MEMBRANE COMPONENT OF SEC PROTEIN SECRETION SYSTEM"/>
    <property type="match status" value="1"/>
</dbReference>
<dbReference type="GO" id="GO:0009941">
    <property type="term" value="C:chloroplast envelope"/>
    <property type="evidence" value="ECO:0007669"/>
    <property type="project" value="TreeGrafter"/>
</dbReference>
<keyword evidence="2" id="KW-0547">Nucleotide-binding</keyword>
<dbReference type="InterPro" id="IPR027417">
    <property type="entry name" value="P-loop_NTPase"/>
</dbReference>
<keyword evidence="1" id="KW-0813">Transport</keyword>
<name>A0A8S1JBY9_9CHLO</name>
<keyword evidence="10" id="KW-1185">Reference proteome</keyword>
<dbReference type="InterPro" id="IPR014018">
    <property type="entry name" value="SecA_motor_DEAD"/>
</dbReference>
<evidence type="ECO:0000256" key="2">
    <source>
        <dbReference type="ARBA" id="ARBA00022741"/>
    </source>
</evidence>
<evidence type="ECO:0000256" key="5">
    <source>
        <dbReference type="ARBA" id="ARBA00022967"/>
    </source>
</evidence>
<dbReference type="GO" id="GO:0005524">
    <property type="term" value="F:ATP binding"/>
    <property type="evidence" value="ECO:0007669"/>
    <property type="project" value="UniProtKB-KW"/>
</dbReference>
<dbReference type="PANTHER" id="PTHR30612:SF11">
    <property type="entry name" value="PROTEIN TRANSLOCASE SUBUNIT SECA2, CHLOROPLASTIC"/>
    <property type="match status" value="1"/>
</dbReference>
<dbReference type="GO" id="GO:0006605">
    <property type="term" value="P:protein targeting"/>
    <property type="evidence" value="ECO:0007669"/>
    <property type="project" value="InterPro"/>
</dbReference>
<evidence type="ECO:0000313" key="9">
    <source>
        <dbReference type="EMBL" id="CAD7704467.1"/>
    </source>
</evidence>
<feature type="non-terminal residue" evidence="9">
    <location>
        <position position="1"/>
    </location>
</feature>
<comment type="caution">
    <text evidence="9">The sequence shown here is derived from an EMBL/GenBank/DDBJ whole genome shotgun (WGS) entry which is preliminary data.</text>
</comment>
<keyword evidence="3" id="KW-0067">ATP-binding</keyword>
<dbReference type="PROSITE" id="PS51196">
    <property type="entry name" value="SECA_MOTOR_DEAD"/>
    <property type="match status" value="1"/>
</dbReference>
<dbReference type="Pfam" id="PF21090">
    <property type="entry name" value="P-loop_SecA"/>
    <property type="match status" value="1"/>
</dbReference>
<dbReference type="AlphaFoldDB" id="A0A8S1JBY9"/>
<feature type="domain" description="SecA family profile" evidence="8">
    <location>
        <begin position="1"/>
        <end position="229"/>
    </location>
</feature>
<evidence type="ECO:0000256" key="4">
    <source>
        <dbReference type="ARBA" id="ARBA00022927"/>
    </source>
</evidence>
<sequence>MVWTLGRTNEVLWDGEKHFSDGKLVVLNARPEFVKAESQIVAQAGIPGMVTIATNMAGRGTDILLGGNAKGLTESALYRLVFSQVMEDVGALDGIPKIPLPEFRDDGNMMSGLPPSLYGHLQKALLRCRGPSEEAMATFSDVEAIMESVMDVTEKLKILATQALRPNDEHAMRLRDLDFEQDIRPVVRSVLTAEESMLEKNSGPRQALIEAAIHTWLWFEQKCELYGDM</sequence>
<dbReference type="OrthoDB" id="27934at2759"/>